<dbReference type="GO" id="GO:0004674">
    <property type="term" value="F:protein serine/threonine kinase activity"/>
    <property type="evidence" value="ECO:0007669"/>
    <property type="project" value="UniProtKB-KW"/>
</dbReference>
<reference evidence="13 14" key="1">
    <citation type="submission" date="2016-11" db="EMBL/GenBank/DDBJ databases">
        <title>Complete genome sequence of thermophilic cyanobacteria strain Synechococcus sp. PCC6715.</title>
        <authorList>
            <person name="Tang J."/>
            <person name="Daroch M."/>
            <person name="Liang Y."/>
            <person name="Jiang D."/>
            <person name="Shah M."/>
        </authorList>
    </citation>
    <scope>NUCLEOTIDE SEQUENCE [LARGE SCALE GENOMIC DNA]</scope>
    <source>
        <strain evidence="13 14">PCC 6715</strain>
    </source>
</reference>
<evidence type="ECO:0000256" key="6">
    <source>
        <dbReference type="ARBA" id="ARBA00022840"/>
    </source>
</evidence>
<dbReference type="EMBL" id="CP018092">
    <property type="protein sequence ID" value="ATS18931.1"/>
    <property type="molecule type" value="Genomic_DNA"/>
</dbReference>
<feature type="binding site" evidence="9">
    <location>
        <position position="746"/>
    </location>
    <ligand>
        <name>ATP</name>
        <dbReference type="ChEBI" id="CHEBI:30616"/>
    </ligand>
</feature>
<sequence>MPYFAAGIAAAIATVGVVGLQALTLLEPLELRVYDQWLRWRPATASADRMLIVAIGEEDIQALKQYPVPDEVLIQAVAELQKHRPKVIGIDIFRDFPVPDRFRPSTQTLPSLGRAMMTQPNTVIVCKVGQGAEPDIAPPAGLLPNQIGFADIPVDSDGVVRRAILATTPEAKARCHTPQSFALALASIFLGTAPQRRGKDGLALGTARFQALTPNWGGYSNLDAAGFQILINYGTSPRTYKTVSLTDVLSERVLPSQVRDRAVLIGVTGSSSNDKLLTPLSQPEQGNRFTAGVVVQAAILDDLLAAALDNRPPLWTWPQGAIALWIFGWSLVGALIVLKGQRWLVLPLFVTAGVGLGGLTFLLFLQSGWIPLVAPELGFVSAGVLMLAYRALAVSPSQRSRSPSTDEPMSVPPFALVNDRPSTAPQALSEAAADSLLMADNNTDVAPDANATVVQPDTCIPFTPVPQAAETTVNPDLTAAEPASRETLLTPVVDEVPITEIPSAASMATNPTDMETFLVVEPTDPESVPTAIQDVIPETQLTLDPSDTALTAASKLTAATSTTPLETQLELPEHPVSAPSAAELPETQVSLPEPLPPTSAPTTTRWFTEVPDTQVVVPEEGSAVSTDVAVDSSSSDFLSPTLVSEVAVNLDPDAVDTQLGVVATPATLEPVAAPDTTDTLAPPSTCPSPVPKTTVVTDIEAAATESLPHILGGRYQVLSQLGEGGFGRTFLAADQHLPDHPICVIKQLVPSRKDERFLAIARRLFQREAKALAQLGQHPRIPRLLAYFEEEGVFYLTQEYVEGESLKEEFEKKLTLSQAEAIAILRSILELLEYVHQLGVIHRDIKPANIMRRRSDQQLFLIDFGAVRHVQPEDLQKHGKYTISIGTRGYAPSEQMAGRPVIASDLYSLGMVIIEGLTGLAPMDLPNDPTTGDVVWEPGTHLAPAFVAILNRMVRYNFRDRYQSAAEVLAALAAAGL</sequence>
<feature type="transmembrane region" description="Helical" evidence="11">
    <location>
        <begin position="372"/>
        <end position="392"/>
    </location>
</feature>
<dbReference type="GO" id="GO:0005524">
    <property type="term" value="F:ATP binding"/>
    <property type="evidence" value="ECO:0007669"/>
    <property type="project" value="UniProtKB-UniRule"/>
</dbReference>
<evidence type="ECO:0000256" key="11">
    <source>
        <dbReference type="SAM" id="Phobius"/>
    </source>
</evidence>
<dbReference type="Pfam" id="PF05226">
    <property type="entry name" value="CHASE2"/>
    <property type="match status" value="1"/>
</dbReference>
<dbReference type="InterPro" id="IPR017441">
    <property type="entry name" value="Protein_kinase_ATP_BS"/>
</dbReference>
<comment type="catalytic activity">
    <reaction evidence="8">
        <text>L-seryl-[protein] + ATP = O-phospho-L-seryl-[protein] + ADP + H(+)</text>
        <dbReference type="Rhea" id="RHEA:17989"/>
        <dbReference type="Rhea" id="RHEA-COMP:9863"/>
        <dbReference type="Rhea" id="RHEA-COMP:11604"/>
        <dbReference type="ChEBI" id="CHEBI:15378"/>
        <dbReference type="ChEBI" id="CHEBI:29999"/>
        <dbReference type="ChEBI" id="CHEBI:30616"/>
        <dbReference type="ChEBI" id="CHEBI:83421"/>
        <dbReference type="ChEBI" id="CHEBI:456216"/>
        <dbReference type="EC" id="2.7.11.1"/>
    </reaction>
</comment>
<keyword evidence="11" id="KW-0812">Transmembrane</keyword>
<accession>A0A2D2Q338</accession>
<dbReference type="PANTHER" id="PTHR24363:SF0">
    <property type="entry name" value="SERINE_THREONINE KINASE LIKE DOMAIN CONTAINING 1"/>
    <property type="match status" value="1"/>
</dbReference>
<evidence type="ECO:0000256" key="7">
    <source>
        <dbReference type="ARBA" id="ARBA00047899"/>
    </source>
</evidence>
<dbReference type="InterPro" id="IPR007890">
    <property type="entry name" value="CHASE2"/>
</dbReference>
<feature type="region of interest" description="Disordered" evidence="10">
    <location>
        <begin position="570"/>
        <end position="605"/>
    </location>
</feature>
<comment type="catalytic activity">
    <reaction evidence="7">
        <text>L-threonyl-[protein] + ATP = O-phospho-L-threonyl-[protein] + ADP + H(+)</text>
        <dbReference type="Rhea" id="RHEA:46608"/>
        <dbReference type="Rhea" id="RHEA-COMP:11060"/>
        <dbReference type="Rhea" id="RHEA-COMP:11605"/>
        <dbReference type="ChEBI" id="CHEBI:15378"/>
        <dbReference type="ChEBI" id="CHEBI:30013"/>
        <dbReference type="ChEBI" id="CHEBI:30616"/>
        <dbReference type="ChEBI" id="CHEBI:61977"/>
        <dbReference type="ChEBI" id="CHEBI:456216"/>
        <dbReference type="EC" id="2.7.11.1"/>
    </reaction>
</comment>
<dbReference type="Proteomes" id="UP000231057">
    <property type="component" value="Chromosome"/>
</dbReference>
<dbReference type="SMART" id="SM00220">
    <property type="entry name" value="S_TKc"/>
    <property type="match status" value="1"/>
</dbReference>
<evidence type="ECO:0000256" key="10">
    <source>
        <dbReference type="SAM" id="MobiDB-lite"/>
    </source>
</evidence>
<dbReference type="Gene3D" id="3.30.200.20">
    <property type="entry name" value="Phosphorylase Kinase, domain 1"/>
    <property type="match status" value="1"/>
</dbReference>
<keyword evidence="11" id="KW-1133">Transmembrane helix</keyword>
<keyword evidence="5" id="KW-0418">Kinase</keyword>
<evidence type="ECO:0000313" key="14">
    <source>
        <dbReference type="Proteomes" id="UP000231057"/>
    </source>
</evidence>
<dbReference type="PROSITE" id="PS50011">
    <property type="entry name" value="PROTEIN_KINASE_DOM"/>
    <property type="match status" value="1"/>
</dbReference>
<name>A0A2D2Q338_PARLV</name>
<dbReference type="KEGG" id="slw:BRW62_09460"/>
<dbReference type="RefSeq" id="WP_198405992.1">
    <property type="nucleotide sequence ID" value="NZ_CP018092.1"/>
</dbReference>
<evidence type="ECO:0000259" key="12">
    <source>
        <dbReference type="PROSITE" id="PS50011"/>
    </source>
</evidence>
<dbReference type="EC" id="2.7.11.1" evidence="1"/>
<reference evidence="14" key="2">
    <citation type="journal article" date="2022" name="Front. Microbiol.">
        <title>Comparative Genomic Analysis Revealed Distinct Molecular Components and Organization of CO2-Concentrating Mechanism in Thermophilic Cyanobacteria.</title>
        <authorList>
            <person name="Tang J."/>
            <person name="Zhou H."/>
            <person name="Yao D."/>
            <person name="Riaz S."/>
            <person name="You D."/>
            <person name="Klepacz-Smolka A."/>
            <person name="Daroch M."/>
        </authorList>
    </citation>
    <scope>NUCLEOTIDE SEQUENCE [LARGE SCALE GENOMIC DNA]</scope>
    <source>
        <strain evidence="14">PCC 6715</strain>
    </source>
</reference>
<evidence type="ECO:0000256" key="9">
    <source>
        <dbReference type="PROSITE-ProRule" id="PRU10141"/>
    </source>
</evidence>
<protein>
    <recommendedName>
        <fullName evidence="1">non-specific serine/threonine protein kinase</fullName>
        <ecNumber evidence="1">2.7.11.1</ecNumber>
    </recommendedName>
</protein>
<dbReference type="AlphaFoldDB" id="A0A2D2Q338"/>
<dbReference type="Pfam" id="PF00069">
    <property type="entry name" value="Pkinase"/>
    <property type="match status" value="1"/>
</dbReference>
<keyword evidence="11" id="KW-0472">Membrane</keyword>
<evidence type="ECO:0000256" key="3">
    <source>
        <dbReference type="ARBA" id="ARBA00022679"/>
    </source>
</evidence>
<evidence type="ECO:0000256" key="1">
    <source>
        <dbReference type="ARBA" id="ARBA00012513"/>
    </source>
</evidence>
<organism evidence="13 14">
    <name type="scientific">Parathermosynechococcus lividus PCC 6715</name>
    <dbReference type="NCBI Taxonomy" id="1917166"/>
    <lineage>
        <taxon>Bacteria</taxon>
        <taxon>Bacillati</taxon>
        <taxon>Cyanobacteriota</taxon>
        <taxon>Cyanophyceae</taxon>
        <taxon>Acaryochloridales</taxon>
        <taxon>Thermosynechococcaceae</taxon>
        <taxon>Parathermosynechococcus</taxon>
    </lineage>
</organism>
<dbReference type="SMART" id="SM01080">
    <property type="entry name" value="CHASE2"/>
    <property type="match status" value="1"/>
</dbReference>
<gene>
    <name evidence="13" type="ORF">BRW62_09460</name>
</gene>
<proteinExistence type="predicted"/>
<dbReference type="InterPro" id="IPR011009">
    <property type="entry name" value="Kinase-like_dom_sf"/>
</dbReference>
<evidence type="ECO:0000313" key="13">
    <source>
        <dbReference type="EMBL" id="ATS18931.1"/>
    </source>
</evidence>
<keyword evidence="3" id="KW-0808">Transferase</keyword>
<feature type="transmembrane region" description="Helical" evidence="11">
    <location>
        <begin position="344"/>
        <end position="365"/>
    </location>
</feature>
<dbReference type="CDD" id="cd14014">
    <property type="entry name" value="STKc_PknB_like"/>
    <property type="match status" value="1"/>
</dbReference>
<feature type="transmembrane region" description="Helical" evidence="11">
    <location>
        <begin position="320"/>
        <end position="338"/>
    </location>
</feature>
<dbReference type="Gene3D" id="1.10.510.10">
    <property type="entry name" value="Transferase(Phosphotransferase) domain 1"/>
    <property type="match status" value="1"/>
</dbReference>
<dbReference type="PROSITE" id="PS00107">
    <property type="entry name" value="PROTEIN_KINASE_ATP"/>
    <property type="match status" value="1"/>
</dbReference>
<evidence type="ECO:0000256" key="2">
    <source>
        <dbReference type="ARBA" id="ARBA00022527"/>
    </source>
</evidence>
<keyword evidence="14" id="KW-1185">Reference proteome</keyword>
<evidence type="ECO:0000256" key="5">
    <source>
        <dbReference type="ARBA" id="ARBA00022777"/>
    </source>
</evidence>
<evidence type="ECO:0000256" key="8">
    <source>
        <dbReference type="ARBA" id="ARBA00048679"/>
    </source>
</evidence>
<keyword evidence="6 9" id="KW-0067">ATP-binding</keyword>
<keyword evidence="4 9" id="KW-0547">Nucleotide-binding</keyword>
<evidence type="ECO:0000256" key="4">
    <source>
        <dbReference type="ARBA" id="ARBA00022741"/>
    </source>
</evidence>
<dbReference type="PANTHER" id="PTHR24363">
    <property type="entry name" value="SERINE/THREONINE PROTEIN KINASE"/>
    <property type="match status" value="1"/>
</dbReference>
<dbReference type="InterPro" id="IPR000719">
    <property type="entry name" value="Prot_kinase_dom"/>
</dbReference>
<feature type="domain" description="Protein kinase" evidence="12">
    <location>
        <begin position="715"/>
        <end position="973"/>
    </location>
</feature>
<keyword evidence="2" id="KW-0723">Serine/threonine-protein kinase</keyword>
<dbReference type="SUPFAM" id="SSF56112">
    <property type="entry name" value="Protein kinase-like (PK-like)"/>
    <property type="match status" value="1"/>
</dbReference>